<evidence type="ECO:0000259" key="1">
    <source>
        <dbReference type="PROSITE" id="PS50943"/>
    </source>
</evidence>
<dbReference type="InterPro" id="IPR010982">
    <property type="entry name" value="Lambda_DNA-bd_dom_sf"/>
</dbReference>
<dbReference type="AlphaFoldDB" id="A0A495JV77"/>
<organism evidence="2 3">
    <name type="scientific">Micromonospora pisi</name>
    <dbReference type="NCBI Taxonomy" id="589240"/>
    <lineage>
        <taxon>Bacteria</taxon>
        <taxon>Bacillati</taxon>
        <taxon>Actinomycetota</taxon>
        <taxon>Actinomycetes</taxon>
        <taxon>Micromonosporales</taxon>
        <taxon>Micromonosporaceae</taxon>
        <taxon>Micromonospora</taxon>
    </lineage>
</organism>
<gene>
    <name evidence="2" type="ORF">BDK92_7209</name>
</gene>
<comment type="caution">
    <text evidence="2">The sequence shown here is derived from an EMBL/GenBank/DDBJ whole genome shotgun (WGS) entry which is preliminary data.</text>
</comment>
<protein>
    <submittedName>
        <fullName evidence="2">Helix-turn-helix protein</fullName>
    </submittedName>
</protein>
<dbReference type="Proteomes" id="UP000277671">
    <property type="component" value="Unassembled WGS sequence"/>
</dbReference>
<dbReference type="SMART" id="SM00530">
    <property type="entry name" value="HTH_XRE"/>
    <property type="match status" value="1"/>
</dbReference>
<dbReference type="PROSITE" id="PS50943">
    <property type="entry name" value="HTH_CROC1"/>
    <property type="match status" value="1"/>
</dbReference>
<keyword evidence="3" id="KW-1185">Reference proteome</keyword>
<dbReference type="Gene3D" id="1.10.260.40">
    <property type="entry name" value="lambda repressor-like DNA-binding domains"/>
    <property type="match status" value="1"/>
</dbReference>
<dbReference type="GO" id="GO:0003677">
    <property type="term" value="F:DNA binding"/>
    <property type="evidence" value="ECO:0007669"/>
    <property type="project" value="InterPro"/>
</dbReference>
<sequence>MNGTPNRLSELRESKGLTQEGLADEINRLAGRSSAVTGRSVSRWETGVVQPGVRNRGHLATALGTTVDQLGLSSPTVPKPRKPHDWEFMTDELDPRVADSQQQWRTTRAALNGNRRRLALAAAGLYGSTALGDTGLIAGPGWLPDGPVDLRDVELRADPAAMPPVLDGTEEASALVRPMNTLVRRYPRYTHAIRDLSQPRLFENRMCWRLTDIGWAGGSGQMAYADSSYFASVDIAEVVAHELAYVALDGGQVRPTALRDLPYRKLIGDPFDLGRRPLVSAISTLTIRGGSEPSFLLHRRDPRSVASAGGMLQVIPSGIFQPSSVLPAGAAADFSLWRNIQREYSEELLGLAEAGGDGDPVDYTVEPFAGLDAARADGRLRVYALGVALDALTLIGEVLTVAVIDPDLFDELSADFVDRNDEGVMAETVPFTEQAIRELLAGGRVAPAGAGCIDLAWRWRDQILGA</sequence>
<reference evidence="2 3" key="1">
    <citation type="submission" date="2018-10" db="EMBL/GenBank/DDBJ databases">
        <title>Sequencing the genomes of 1000 actinobacteria strains.</title>
        <authorList>
            <person name="Klenk H.-P."/>
        </authorList>
    </citation>
    <scope>NUCLEOTIDE SEQUENCE [LARGE SCALE GENOMIC DNA]</scope>
    <source>
        <strain evidence="2 3">DSM 45175</strain>
    </source>
</reference>
<dbReference type="EMBL" id="RBKT01000001">
    <property type="protein sequence ID" value="RKR92731.1"/>
    <property type="molecule type" value="Genomic_DNA"/>
</dbReference>
<evidence type="ECO:0000313" key="3">
    <source>
        <dbReference type="Proteomes" id="UP000277671"/>
    </source>
</evidence>
<dbReference type="SUPFAM" id="SSF47413">
    <property type="entry name" value="lambda repressor-like DNA-binding domains"/>
    <property type="match status" value="1"/>
</dbReference>
<accession>A0A495JV77</accession>
<feature type="domain" description="HTH cro/C1-type" evidence="1">
    <location>
        <begin position="8"/>
        <end position="70"/>
    </location>
</feature>
<dbReference type="CDD" id="cd00093">
    <property type="entry name" value="HTH_XRE"/>
    <property type="match status" value="1"/>
</dbReference>
<name>A0A495JV77_9ACTN</name>
<proteinExistence type="predicted"/>
<evidence type="ECO:0000313" key="2">
    <source>
        <dbReference type="EMBL" id="RKR92731.1"/>
    </source>
</evidence>
<dbReference type="InterPro" id="IPR001387">
    <property type="entry name" value="Cro/C1-type_HTH"/>
</dbReference>
<dbReference type="OrthoDB" id="4517420at2"/>